<evidence type="ECO:0000256" key="8">
    <source>
        <dbReference type="ARBA" id="ARBA00022475"/>
    </source>
</evidence>
<dbReference type="GO" id="GO:0005886">
    <property type="term" value="C:plasma membrane"/>
    <property type="evidence" value="ECO:0007669"/>
    <property type="project" value="UniProtKB-SubCell"/>
</dbReference>
<evidence type="ECO:0000256" key="14">
    <source>
        <dbReference type="ARBA" id="ARBA00023098"/>
    </source>
</evidence>
<sequence>MSEPAAKAASDLTTRFAAGVVMIAVACTAIYFGGWLFRLLVAAAAAVMLIEWGDMHRVRRGWSWAGCALLVAALLGLGEWLYPVGEIDLIDGVEAISLESFDQIWAGFAVLAGIAALYTVFTRRLSMGWGFLYVAIPSFALLVLQWARYDIVFWLMLVTWSTDIFAYFAGRSIGGPKLAPRISPNKTWSGLLGGMAGAGVIGAVAAILCGLGPVFAIAGAPLGLLAQLGDLYESKVKRRLGVKDSGSLLPGHGGVLDRVDGLLPVVLATLGLLLLVLAMP</sequence>
<evidence type="ECO:0000256" key="4">
    <source>
        <dbReference type="ARBA" id="ARBA00005189"/>
    </source>
</evidence>
<keyword evidence="16" id="KW-0594">Phospholipid biosynthesis</keyword>
<dbReference type="Proteomes" id="UP000298213">
    <property type="component" value="Unassembled WGS sequence"/>
</dbReference>
<keyword evidence="21" id="KW-1185">Reference proteome</keyword>
<evidence type="ECO:0000256" key="10">
    <source>
        <dbReference type="ARBA" id="ARBA00022679"/>
    </source>
</evidence>
<evidence type="ECO:0000256" key="19">
    <source>
        <dbReference type="SAM" id="Phobius"/>
    </source>
</evidence>
<feature type="transmembrane region" description="Helical" evidence="19">
    <location>
        <begin position="20"/>
        <end position="50"/>
    </location>
</feature>
<comment type="pathway">
    <text evidence="4">Lipid metabolism.</text>
</comment>
<dbReference type="Pfam" id="PF01148">
    <property type="entry name" value="CTP_transf_1"/>
    <property type="match status" value="1"/>
</dbReference>
<comment type="catalytic activity">
    <reaction evidence="1 18">
        <text>a 1,2-diacyl-sn-glycero-3-phosphate + CTP + H(+) = a CDP-1,2-diacyl-sn-glycerol + diphosphate</text>
        <dbReference type="Rhea" id="RHEA:16229"/>
        <dbReference type="ChEBI" id="CHEBI:15378"/>
        <dbReference type="ChEBI" id="CHEBI:33019"/>
        <dbReference type="ChEBI" id="CHEBI:37563"/>
        <dbReference type="ChEBI" id="CHEBI:58332"/>
        <dbReference type="ChEBI" id="CHEBI:58608"/>
        <dbReference type="EC" id="2.7.7.41"/>
    </reaction>
</comment>
<dbReference type="PANTHER" id="PTHR46382:SF1">
    <property type="entry name" value="PHOSPHATIDATE CYTIDYLYLTRANSFERASE"/>
    <property type="match status" value="1"/>
</dbReference>
<evidence type="ECO:0000256" key="7">
    <source>
        <dbReference type="ARBA" id="ARBA00019373"/>
    </source>
</evidence>
<feature type="transmembrane region" description="Helical" evidence="19">
    <location>
        <begin position="191"/>
        <end position="218"/>
    </location>
</feature>
<gene>
    <name evidence="20" type="ORF">E2493_00415</name>
</gene>
<dbReference type="EMBL" id="SPDV01000001">
    <property type="protein sequence ID" value="TFI60212.1"/>
    <property type="molecule type" value="Genomic_DNA"/>
</dbReference>
<dbReference type="RefSeq" id="WP_135082590.1">
    <property type="nucleotide sequence ID" value="NZ_SPDV01000001.1"/>
</dbReference>
<keyword evidence="13 19" id="KW-1133">Transmembrane helix</keyword>
<dbReference type="PANTHER" id="PTHR46382">
    <property type="entry name" value="PHOSPHATIDATE CYTIDYLYLTRANSFERASE"/>
    <property type="match status" value="1"/>
</dbReference>
<feature type="transmembrane region" description="Helical" evidence="19">
    <location>
        <begin position="103"/>
        <end position="121"/>
    </location>
</feature>
<dbReference type="OrthoDB" id="9799199at2"/>
<keyword evidence="9" id="KW-0444">Lipid biosynthesis</keyword>
<keyword evidence="12 18" id="KW-0548">Nucleotidyltransferase</keyword>
<keyword evidence="15 19" id="KW-0472">Membrane</keyword>
<evidence type="ECO:0000256" key="5">
    <source>
        <dbReference type="ARBA" id="ARBA00010185"/>
    </source>
</evidence>
<proteinExistence type="inferred from homology"/>
<evidence type="ECO:0000256" key="3">
    <source>
        <dbReference type="ARBA" id="ARBA00005119"/>
    </source>
</evidence>
<comment type="pathway">
    <text evidence="3 18">Phospholipid metabolism; CDP-diacylglycerol biosynthesis; CDP-diacylglycerol from sn-glycerol 3-phosphate: step 3/3.</text>
</comment>
<feature type="transmembrane region" description="Helical" evidence="19">
    <location>
        <begin position="62"/>
        <end position="83"/>
    </location>
</feature>
<keyword evidence="14" id="KW-0443">Lipid metabolism</keyword>
<organism evidence="20 21">
    <name type="scientific">Sphingomonas parva</name>
    <dbReference type="NCBI Taxonomy" id="2555898"/>
    <lineage>
        <taxon>Bacteria</taxon>
        <taxon>Pseudomonadati</taxon>
        <taxon>Pseudomonadota</taxon>
        <taxon>Alphaproteobacteria</taxon>
        <taxon>Sphingomonadales</taxon>
        <taxon>Sphingomonadaceae</taxon>
        <taxon>Sphingomonas</taxon>
    </lineage>
</organism>
<dbReference type="PROSITE" id="PS51257">
    <property type="entry name" value="PROKAR_LIPOPROTEIN"/>
    <property type="match status" value="1"/>
</dbReference>
<feature type="transmembrane region" description="Helical" evidence="19">
    <location>
        <begin position="261"/>
        <end position="279"/>
    </location>
</feature>
<keyword evidence="10 18" id="KW-0808">Transferase</keyword>
<evidence type="ECO:0000256" key="15">
    <source>
        <dbReference type="ARBA" id="ARBA00023136"/>
    </source>
</evidence>
<feature type="transmembrane region" description="Helical" evidence="19">
    <location>
        <begin position="152"/>
        <end position="170"/>
    </location>
</feature>
<dbReference type="InterPro" id="IPR000374">
    <property type="entry name" value="PC_trans"/>
</dbReference>
<evidence type="ECO:0000256" key="6">
    <source>
        <dbReference type="ARBA" id="ARBA00012487"/>
    </source>
</evidence>
<protein>
    <recommendedName>
        <fullName evidence="7 18">Phosphatidate cytidylyltransferase</fullName>
        <ecNumber evidence="6 18">2.7.7.41</ecNumber>
    </recommendedName>
</protein>
<reference evidence="20 21" key="1">
    <citation type="submission" date="2019-03" db="EMBL/GenBank/DDBJ databases">
        <title>Genome sequence of Sphingomonas sp. 17J27-24.</title>
        <authorList>
            <person name="Kim M."/>
            <person name="Maeng S."/>
            <person name="Sathiyaraj S."/>
        </authorList>
    </citation>
    <scope>NUCLEOTIDE SEQUENCE [LARGE SCALE GENOMIC DNA]</scope>
    <source>
        <strain evidence="20 21">17J27-24</strain>
    </source>
</reference>
<evidence type="ECO:0000256" key="16">
    <source>
        <dbReference type="ARBA" id="ARBA00023209"/>
    </source>
</evidence>
<evidence type="ECO:0000313" key="20">
    <source>
        <dbReference type="EMBL" id="TFI60212.1"/>
    </source>
</evidence>
<dbReference type="EC" id="2.7.7.41" evidence="6 18"/>
<evidence type="ECO:0000256" key="1">
    <source>
        <dbReference type="ARBA" id="ARBA00001698"/>
    </source>
</evidence>
<dbReference type="UniPathway" id="UPA00557">
    <property type="reaction ID" value="UER00614"/>
</dbReference>
<evidence type="ECO:0000256" key="13">
    <source>
        <dbReference type="ARBA" id="ARBA00022989"/>
    </source>
</evidence>
<evidence type="ECO:0000256" key="12">
    <source>
        <dbReference type="ARBA" id="ARBA00022695"/>
    </source>
</evidence>
<keyword evidence="8" id="KW-1003">Cell membrane</keyword>
<name>A0A4Y8ZXN2_9SPHN</name>
<feature type="transmembrane region" description="Helical" evidence="19">
    <location>
        <begin position="128"/>
        <end position="146"/>
    </location>
</feature>
<evidence type="ECO:0000256" key="11">
    <source>
        <dbReference type="ARBA" id="ARBA00022692"/>
    </source>
</evidence>
<dbReference type="PROSITE" id="PS01315">
    <property type="entry name" value="CDS"/>
    <property type="match status" value="1"/>
</dbReference>
<evidence type="ECO:0000256" key="17">
    <source>
        <dbReference type="ARBA" id="ARBA00023264"/>
    </source>
</evidence>
<keyword evidence="17" id="KW-1208">Phospholipid metabolism</keyword>
<evidence type="ECO:0000256" key="18">
    <source>
        <dbReference type="RuleBase" id="RU003938"/>
    </source>
</evidence>
<evidence type="ECO:0000256" key="2">
    <source>
        <dbReference type="ARBA" id="ARBA00004651"/>
    </source>
</evidence>
<dbReference type="GO" id="GO:0016024">
    <property type="term" value="P:CDP-diacylglycerol biosynthetic process"/>
    <property type="evidence" value="ECO:0007669"/>
    <property type="project" value="UniProtKB-UniPathway"/>
</dbReference>
<dbReference type="GO" id="GO:0004605">
    <property type="term" value="F:phosphatidate cytidylyltransferase activity"/>
    <property type="evidence" value="ECO:0007669"/>
    <property type="project" value="UniProtKB-EC"/>
</dbReference>
<comment type="subcellular location">
    <subcellularLocation>
        <location evidence="2">Cell membrane</location>
        <topology evidence="2">Multi-pass membrane protein</topology>
    </subcellularLocation>
</comment>
<keyword evidence="11 18" id="KW-0812">Transmembrane</keyword>
<accession>A0A4Y8ZXN2</accession>
<evidence type="ECO:0000256" key="9">
    <source>
        <dbReference type="ARBA" id="ARBA00022516"/>
    </source>
</evidence>
<comment type="similarity">
    <text evidence="5 18">Belongs to the CDS family.</text>
</comment>
<evidence type="ECO:0000313" key="21">
    <source>
        <dbReference type="Proteomes" id="UP000298213"/>
    </source>
</evidence>
<dbReference type="AlphaFoldDB" id="A0A4Y8ZXN2"/>
<comment type="caution">
    <text evidence="20">The sequence shown here is derived from an EMBL/GenBank/DDBJ whole genome shotgun (WGS) entry which is preliminary data.</text>
</comment>